<keyword evidence="5 8" id="KW-0408">Iron</keyword>
<dbReference type="InterPro" id="IPR001080">
    <property type="entry name" value="3Fe4S_ferredoxin"/>
</dbReference>
<keyword evidence="6 8" id="KW-0411">Iron-sulfur</keyword>
<dbReference type="SUPFAM" id="SSF54862">
    <property type="entry name" value="4Fe-4S ferredoxins"/>
    <property type="match status" value="1"/>
</dbReference>
<keyword evidence="2 8" id="KW-0813">Transport</keyword>
<dbReference type="InParanoid" id="E3J530"/>
<keyword evidence="7" id="KW-0003">3Fe-4S</keyword>
<dbReference type="InterPro" id="IPR017896">
    <property type="entry name" value="4Fe4S_Fe-S-bd"/>
</dbReference>
<dbReference type="PROSITE" id="PS51379">
    <property type="entry name" value="4FE4S_FER_2"/>
    <property type="match status" value="1"/>
</dbReference>
<organism evidence="10 11">
    <name type="scientific">Pseudofrankia inefficax (strain DSM 45817 / CECT 9037 / DDB 130130 / EuI1c)</name>
    <name type="common">Frankia inefficax</name>
    <dbReference type="NCBI Taxonomy" id="298654"/>
    <lineage>
        <taxon>Bacteria</taxon>
        <taxon>Bacillati</taxon>
        <taxon>Actinomycetota</taxon>
        <taxon>Actinomycetes</taxon>
        <taxon>Frankiales</taxon>
        <taxon>Frankiaceae</taxon>
        <taxon>Pseudofrankia</taxon>
    </lineage>
</organism>
<evidence type="ECO:0000313" key="11">
    <source>
        <dbReference type="Proteomes" id="UP000002484"/>
    </source>
</evidence>
<dbReference type="GO" id="GO:0009055">
    <property type="term" value="F:electron transfer activity"/>
    <property type="evidence" value="ECO:0007669"/>
    <property type="project" value="UniProtKB-UniRule"/>
</dbReference>
<keyword evidence="3 8" id="KW-0479">Metal-binding</keyword>
<dbReference type="AlphaFoldDB" id="E3J530"/>
<sequence length="70" mass="7698">MTDAWRIEVDRRRCVGTGACAYAAPEVFRLDDRSLATVVGKVDGDDAFLRDVVAECPTEALRLSPIDDAR</sequence>
<dbReference type="Proteomes" id="UP000002484">
    <property type="component" value="Chromosome"/>
</dbReference>
<accession>E3J530</accession>
<dbReference type="RefSeq" id="WP_013422601.1">
    <property type="nucleotide sequence ID" value="NC_014666.1"/>
</dbReference>
<dbReference type="Pfam" id="PF13459">
    <property type="entry name" value="Fer4_15"/>
    <property type="match status" value="1"/>
</dbReference>
<proteinExistence type="predicted"/>
<dbReference type="GO" id="GO:0005506">
    <property type="term" value="F:iron ion binding"/>
    <property type="evidence" value="ECO:0007669"/>
    <property type="project" value="UniProtKB-UniRule"/>
</dbReference>
<keyword evidence="11" id="KW-1185">Reference proteome</keyword>
<dbReference type="PANTHER" id="PTHR36923">
    <property type="entry name" value="FERREDOXIN"/>
    <property type="match status" value="1"/>
</dbReference>
<evidence type="ECO:0000256" key="7">
    <source>
        <dbReference type="ARBA" id="ARBA00023291"/>
    </source>
</evidence>
<dbReference type="PRINTS" id="PR00352">
    <property type="entry name" value="3FE4SFRDOXIN"/>
</dbReference>
<evidence type="ECO:0000313" key="10">
    <source>
        <dbReference type="EMBL" id="ADP79481.1"/>
    </source>
</evidence>
<evidence type="ECO:0000256" key="6">
    <source>
        <dbReference type="ARBA" id="ARBA00023014"/>
    </source>
</evidence>
<dbReference type="EMBL" id="CP002299">
    <property type="protein sequence ID" value="ADP79481.1"/>
    <property type="molecule type" value="Genomic_DNA"/>
</dbReference>
<evidence type="ECO:0000256" key="2">
    <source>
        <dbReference type="ARBA" id="ARBA00022448"/>
    </source>
</evidence>
<evidence type="ECO:0000256" key="4">
    <source>
        <dbReference type="ARBA" id="ARBA00022982"/>
    </source>
</evidence>
<comment type="function">
    <text evidence="8">Ferredoxins are iron-sulfur proteins that transfer electrons in a wide variety of metabolic reactions.</text>
</comment>
<dbReference type="PANTHER" id="PTHR36923:SF3">
    <property type="entry name" value="FERREDOXIN"/>
    <property type="match status" value="1"/>
</dbReference>
<evidence type="ECO:0000256" key="1">
    <source>
        <dbReference type="ARBA" id="ARBA00001927"/>
    </source>
</evidence>
<evidence type="ECO:0000259" key="9">
    <source>
        <dbReference type="PROSITE" id="PS51379"/>
    </source>
</evidence>
<feature type="domain" description="4Fe-4S ferredoxin-type" evidence="9">
    <location>
        <begin position="5"/>
        <end position="33"/>
    </location>
</feature>
<name>E3J530_PSEI1</name>
<dbReference type="OrthoDB" id="4557285at2"/>
<dbReference type="HOGENOM" id="CLU_139698_6_0_11"/>
<evidence type="ECO:0000256" key="5">
    <source>
        <dbReference type="ARBA" id="ARBA00023004"/>
    </source>
</evidence>
<dbReference type="Gene3D" id="3.30.70.20">
    <property type="match status" value="1"/>
</dbReference>
<comment type="cofactor">
    <cofactor evidence="1">
        <name>[3Fe-4S] cluster</name>
        <dbReference type="ChEBI" id="CHEBI:21137"/>
    </cofactor>
</comment>
<gene>
    <name evidence="10" type="ordered locus">FraEuI1c_1414</name>
</gene>
<dbReference type="KEGG" id="fri:FraEuI1c_1414"/>
<reference evidence="10 11" key="1">
    <citation type="submission" date="2010-10" db="EMBL/GenBank/DDBJ databases">
        <title>Complete sequence of Frankia sp. EuI1c.</title>
        <authorList>
            <consortium name="US DOE Joint Genome Institute"/>
            <person name="Lucas S."/>
            <person name="Copeland A."/>
            <person name="Lapidus A."/>
            <person name="Cheng J.-F."/>
            <person name="Bruce D."/>
            <person name="Goodwin L."/>
            <person name="Pitluck S."/>
            <person name="Chertkov O."/>
            <person name="Detter J.C."/>
            <person name="Han C."/>
            <person name="Tapia R."/>
            <person name="Land M."/>
            <person name="Hauser L."/>
            <person name="Jeffries C."/>
            <person name="Kyrpides N."/>
            <person name="Ivanova N."/>
            <person name="Mikhailova N."/>
            <person name="Beauchemin N."/>
            <person name="Sen A."/>
            <person name="Sur S.A."/>
            <person name="Gtari M."/>
            <person name="Wall L."/>
            <person name="Tisa L."/>
            <person name="Woyke T."/>
        </authorList>
    </citation>
    <scope>NUCLEOTIDE SEQUENCE [LARGE SCALE GENOMIC DNA]</scope>
    <source>
        <strain evidence="11">DSM 45817 / CECT 9037 / EuI1c</strain>
    </source>
</reference>
<protein>
    <recommendedName>
        <fullName evidence="8">Ferredoxin</fullName>
    </recommendedName>
</protein>
<keyword evidence="4 8" id="KW-0249">Electron transport</keyword>
<evidence type="ECO:0000256" key="8">
    <source>
        <dbReference type="RuleBase" id="RU368020"/>
    </source>
</evidence>
<dbReference type="InterPro" id="IPR051269">
    <property type="entry name" value="Fe-S_cluster_ET"/>
</dbReference>
<dbReference type="GO" id="GO:0051538">
    <property type="term" value="F:3 iron, 4 sulfur cluster binding"/>
    <property type="evidence" value="ECO:0007669"/>
    <property type="project" value="UniProtKB-KW"/>
</dbReference>
<evidence type="ECO:0000256" key="3">
    <source>
        <dbReference type="ARBA" id="ARBA00022723"/>
    </source>
</evidence>